<dbReference type="Proteomes" id="UP000595437">
    <property type="component" value="Chromosome 12"/>
</dbReference>
<evidence type="ECO:0000313" key="2">
    <source>
        <dbReference type="Proteomes" id="UP000595437"/>
    </source>
</evidence>
<proteinExistence type="predicted"/>
<dbReference type="EMBL" id="CP045901">
    <property type="protein sequence ID" value="QQP37488.1"/>
    <property type="molecule type" value="Genomic_DNA"/>
</dbReference>
<reference evidence="2" key="1">
    <citation type="submission" date="2021-01" db="EMBL/GenBank/DDBJ databases">
        <title>Caligus Genome Assembly.</title>
        <authorList>
            <person name="Gallardo-Escarate C."/>
        </authorList>
    </citation>
    <scope>NUCLEOTIDE SEQUENCE [LARGE SCALE GENOMIC DNA]</scope>
</reference>
<dbReference type="AlphaFoldDB" id="A0A7T8GTE9"/>
<keyword evidence="2" id="KW-1185">Reference proteome</keyword>
<protein>
    <submittedName>
        <fullName evidence="1">Transposable element tcb2 transposase</fullName>
    </submittedName>
</protein>
<name>A0A7T8GTE9_CALRO</name>
<organism evidence="1 2">
    <name type="scientific">Caligus rogercresseyi</name>
    <name type="common">Sea louse</name>
    <dbReference type="NCBI Taxonomy" id="217165"/>
    <lineage>
        <taxon>Eukaryota</taxon>
        <taxon>Metazoa</taxon>
        <taxon>Ecdysozoa</taxon>
        <taxon>Arthropoda</taxon>
        <taxon>Crustacea</taxon>
        <taxon>Multicrustacea</taxon>
        <taxon>Hexanauplia</taxon>
        <taxon>Copepoda</taxon>
        <taxon>Siphonostomatoida</taxon>
        <taxon>Caligidae</taxon>
        <taxon>Caligus</taxon>
    </lineage>
</organism>
<accession>A0A7T8GTE9</accession>
<evidence type="ECO:0000313" key="1">
    <source>
        <dbReference type="EMBL" id="QQP37488.1"/>
    </source>
</evidence>
<gene>
    <name evidence="1" type="ORF">FKW44_017769</name>
</gene>
<sequence>MSSELERRTAIIVALCCGRAPKEIIDFFKSSVLMRKSTVRMTDRLSVTQMRSLSLEEPSSRPEF</sequence>
<feature type="non-terminal residue" evidence="1">
    <location>
        <position position="64"/>
    </location>
</feature>